<evidence type="ECO:0000259" key="6">
    <source>
        <dbReference type="PROSITE" id="PS50929"/>
    </source>
</evidence>
<feature type="domain" description="ABC transmembrane type-1" evidence="6">
    <location>
        <begin position="42"/>
        <end position="169"/>
    </location>
</feature>
<evidence type="ECO:0000313" key="8">
    <source>
        <dbReference type="Proteomes" id="UP000789901"/>
    </source>
</evidence>
<evidence type="ECO:0000256" key="1">
    <source>
        <dbReference type="ARBA" id="ARBA00004141"/>
    </source>
</evidence>
<dbReference type="Gene3D" id="1.20.1560.10">
    <property type="entry name" value="ABC transporter type 1, transmembrane domain"/>
    <property type="match status" value="2"/>
</dbReference>
<dbReference type="PANTHER" id="PTHR43394:SF27">
    <property type="entry name" value="ATP-DEPENDENT TRANSLOCASE ABCB1-LIKE"/>
    <property type="match status" value="1"/>
</dbReference>
<dbReference type="CDD" id="cd18577">
    <property type="entry name" value="ABC_6TM_Pgp_ABCB1_D1_like"/>
    <property type="match status" value="1"/>
</dbReference>
<sequence length="349" mass="38787">MNISKLNESAAIQIEENLKHESKVAYNQLFQFATNIDFLIMFVGLVFSSIAGVAMPLMTVIYGKMVDYLTLIQNHDISEDEFSYQISKYSLYLIYIAIITFVATYIYMSTWVYTGERITQQIRKRYLRTILRQNIAYFDNVSAGEITTHIVNDTYLIQDGISEKASLSFQVNNLDNYSLAGKIAEESISIIRTTVALGIQKKLSNIYDNYLVNAKNEGIKKGVTYNRFKSTISINKINVELMLSFKVINAFFAIIIGAFSLANIAPDLQTFAIAVGAGAKILETIDLVPPIDSASPTGEIPDHVEGHFQFKNVSFNYPSRPNVKVLDNISLCIEPGTSVAIVGASGSGK</sequence>
<proteinExistence type="predicted"/>
<organism evidence="7 8">
    <name type="scientific">Gigaspora margarita</name>
    <dbReference type="NCBI Taxonomy" id="4874"/>
    <lineage>
        <taxon>Eukaryota</taxon>
        <taxon>Fungi</taxon>
        <taxon>Fungi incertae sedis</taxon>
        <taxon>Mucoromycota</taxon>
        <taxon>Glomeromycotina</taxon>
        <taxon>Glomeromycetes</taxon>
        <taxon>Diversisporales</taxon>
        <taxon>Gigasporaceae</taxon>
        <taxon>Gigaspora</taxon>
    </lineage>
</organism>
<name>A0ABN7WH17_GIGMA</name>
<accession>A0ABN7WH17</accession>
<protein>
    <submittedName>
        <fullName evidence="7">5478_t:CDS:1</fullName>
    </submittedName>
</protein>
<dbReference type="Pfam" id="PF00664">
    <property type="entry name" value="ABC_membrane"/>
    <property type="match status" value="1"/>
</dbReference>
<dbReference type="SUPFAM" id="SSF90123">
    <property type="entry name" value="ABC transporter transmembrane region"/>
    <property type="match status" value="1"/>
</dbReference>
<dbReference type="SUPFAM" id="SSF52540">
    <property type="entry name" value="P-loop containing nucleoside triphosphate hydrolases"/>
    <property type="match status" value="1"/>
</dbReference>
<evidence type="ECO:0000256" key="3">
    <source>
        <dbReference type="ARBA" id="ARBA00022989"/>
    </source>
</evidence>
<keyword evidence="3 5" id="KW-1133">Transmembrane helix</keyword>
<dbReference type="InterPro" id="IPR011527">
    <property type="entry name" value="ABC1_TM_dom"/>
</dbReference>
<dbReference type="Proteomes" id="UP000789901">
    <property type="component" value="Unassembled WGS sequence"/>
</dbReference>
<evidence type="ECO:0000313" key="7">
    <source>
        <dbReference type="EMBL" id="CAG8831661.1"/>
    </source>
</evidence>
<dbReference type="InterPro" id="IPR036640">
    <property type="entry name" value="ABC1_TM_sf"/>
</dbReference>
<evidence type="ECO:0000256" key="5">
    <source>
        <dbReference type="SAM" id="Phobius"/>
    </source>
</evidence>
<evidence type="ECO:0000256" key="2">
    <source>
        <dbReference type="ARBA" id="ARBA00022692"/>
    </source>
</evidence>
<gene>
    <name evidence="7" type="ORF">GMARGA_LOCUS30746</name>
</gene>
<dbReference type="Gene3D" id="3.40.50.300">
    <property type="entry name" value="P-loop containing nucleotide triphosphate hydrolases"/>
    <property type="match status" value="1"/>
</dbReference>
<keyword evidence="4 5" id="KW-0472">Membrane</keyword>
<dbReference type="PROSITE" id="PS50929">
    <property type="entry name" value="ABC_TM1F"/>
    <property type="match status" value="1"/>
</dbReference>
<feature type="transmembrane region" description="Helical" evidence="5">
    <location>
        <begin position="92"/>
        <end position="114"/>
    </location>
</feature>
<feature type="transmembrane region" description="Helical" evidence="5">
    <location>
        <begin position="243"/>
        <end position="262"/>
    </location>
</feature>
<feature type="non-terminal residue" evidence="7">
    <location>
        <position position="349"/>
    </location>
</feature>
<comment type="caution">
    <text evidence="7">The sequence shown here is derived from an EMBL/GenBank/DDBJ whole genome shotgun (WGS) entry which is preliminary data.</text>
</comment>
<keyword evidence="2 5" id="KW-0812">Transmembrane</keyword>
<dbReference type="InterPro" id="IPR039421">
    <property type="entry name" value="Type_1_exporter"/>
</dbReference>
<dbReference type="PANTHER" id="PTHR43394">
    <property type="entry name" value="ATP-DEPENDENT PERMEASE MDL1, MITOCHONDRIAL"/>
    <property type="match status" value="1"/>
</dbReference>
<feature type="transmembrane region" description="Helical" evidence="5">
    <location>
        <begin position="38"/>
        <end position="62"/>
    </location>
</feature>
<comment type="subcellular location">
    <subcellularLocation>
        <location evidence="1">Membrane</location>
        <topology evidence="1">Multi-pass membrane protein</topology>
    </subcellularLocation>
</comment>
<evidence type="ECO:0000256" key="4">
    <source>
        <dbReference type="ARBA" id="ARBA00023136"/>
    </source>
</evidence>
<reference evidence="7 8" key="1">
    <citation type="submission" date="2021-06" db="EMBL/GenBank/DDBJ databases">
        <authorList>
            <person name="Kallberg Y."/>
            <person name="Tangrot J."/>
            <person name="Rosling A."/>
        </authorList>
    </citation>
    <scope>NUCLEOTIDE SEQUENCE [LARGE SCALE GENOMIC DNA]</scope>
    <source>
        <strain evidence="7 8">120-4 pot B 10/14</strain>
    </source>
</reference>
<keyword evidence="8" id="KW-1185">Reference proteome</keyword>
<dbReference type="EMBL" id="CAJVQB010044113">
    <property type="protein sequence ID" value="CAG8831661.1"/>
    <property type="molecule type" value="Genomic_DNA"/>
</dbReference>
<dbReference type="InterPro" id="IPR027417">
    <property type="entry name" value="P-loop_NTPase"/>
</dbReference>